<evidence type="ECO:0000313" key="2">
    <source>
        <dbReference type="Proteomes" id="UP000295021"/>
    </source>
</evidence>
<dbReference type="EMBL" id="SMBI01000011">
    <property type="protein sequence ID" value="TCU20901.1"/>
    <property type="molecule type" value="Genomic_DNA"/>
</dbReference>
<protein>
    <recommendedName>
        <fullName evidence="3">Transposase</fullName>
    </recommendedName>
</protein>
<dbReference type="Proteomes" id="UP000295021">
    <property type="component" value="Unassembled WGS sequence"/>
</dbReference>
<evidence type="ECO:0008006" key="3">
    <source>
        <dbReference type="Google" id="ProtNLM"/>
    </source>
</evidence>
<proteinExistence type="predicted"/>
<evidence type="ECO:0000313" key="1">
    <source>
        <dbReference type="EMBL" id="TCU20901.1"/>
    </source>
</evidence>
<comment type="caution">
    <text evidence="1">The sequence shown here is derived from an EMBL/GenBank/DDBJ whole genome shotgun (WGS) entry which is preliminary data.</text>
</comment>
<reference evidence="1 2" key="1">
    <citation type="submission" date="2019-03" db="EMBL/GenBank/DDBJ databases">
        <title>Genomic Encyclopedia of Type Strains, Phase IV (KMG-V): Genome sequencing to study the core and pangenomes of soil and plant-associated prokaryotes.</title>
        <authorList>
            <person name="Whitman W."/>
        </authorList>
    </citation>
    <scope>NUCLEOTIDE SEQUENCE [LARGE SCALE GENOMIC DNA]</scope>
    <source>
        <strain evidence="1 2">FB403</strain>
    </source>
</reference>
<dbReference type="AlphaFoldDB" id="A0AAX2QFE9"/>
<gene>
    <name evidence="1" type="ORF">EV131_1113</name>
</gene>
<organism evidence="1 2">
    <name type="scientific">Rhizobium laguerreae</name>
    <dbReference type="NCBI Taxonomy" id="1076926"/>
    <lineage>
        <taxon>Bacteria</taxon>
        <taxon>Pseudomonadati</taxon>
        <taxon>Pseudomonadota</taxon>
        <taxon>Alphaproteobacteria</taxon>
        <taxon>Hyphomicrobiales</taxon>
        <taxon>Rhizobiaceae</taxon>
        <taxon>Rhizobium/Agrobacterium group</taxon>
        <taxon>Rhizobium</taxon>
    </lineage>
</organism>
<accession>A0AAX2QFE9</accession>
<name>A0AAX2QFE9_9HYPH</name>
<sequence>MRLTNCANEFAISGTTGYKIFNCYKDDGLEALTDLSCARCVAPTNYLSRSTR</sequence>